<feature type="repeat" description="WD" evidence="4">
    <location>
        <begin position="432"/>
        <end position="471"/>
    </location>
</feature>
<dbReference type="InterPro" id="IPR036047">
    <property type="entry name" value="F-box-like_dom_sf"/>
</dbReference>
<evidence type="ECO:0000256" key="1">
    <source>
        <dbReference type="ARBA" id="ARBA00022574"/>
    </source>
</evidence>
<dbReference type="EMBL" id="JBCLYO010000004">
    <property type="protein sequence ID" value="KAL0090396.1"/>
    <property type="molecule type" value="Genomic_DNA"/>
</dbReference>
<reference evidence="6 7" key="1">
    <citation type="submission" date="2024-04" db="EMBL/GenBank/DDBJ databases">
        <title>Symmetric and asymmetric DNA N6-adenine methylation regulates different biological responses in Mucorales.</title>
        <authorList>
            <consortium name="Lawrence Berkeley National Laboratory"/>
            <person name="Lax C."/>
            <person name="Mondo S.J."/>
            <person name="Osorio-Concepcion M."/>
            <person name="Muszewska A."/>
            <person name="Corrochano-Luque M."/>
            <person name="Gutierrez G."/>
            <person name="Riley R."/>
            <person name="Lipzen A."/>
            <person name="Guo J."/>
            <person name="Hundley H."/>
            <person name="Amirebrahimi M."/>
            <person name="Ng V."/>
            <person name="Lorenzo-Gutierrez D."/>
            <person name="Binder U."/>
            <person name="Yang J."/>
            <person name="Song Y."/>
            <person name="Canovas D."/>
            <person name="Navarro E."/>
            <person name="Freitag M."/>
            <person name="Gabaldon T."/>
            <person name="Grigoriev I.V."/>
            <person name="Corrochano L.M."/>
            <person name="Nicolas F.E."/>
            <person name="Garre V."/>
        </authorList>
    </citation>
    <scope>NUCLEOTIDE SEQUENCE [LARGE SCALE GENOMIC DNA]</scope>
    <source>
        <strain evidence="6 7">L51</strain>
    </source>
</reference>
<dbReference type="Gene3D" id="2.130.10.10">
    <property type="entry name" value="YVTN repeat-like/Quinoprotein amine dehydrogenase"/>
    <property type="match status" value="3"/>
</dbReference>
<evidence type="ECO:0000313" key="6">
    <source>
        <dbReference type="EMBL" id="KAL0090396.1"/>
    </source>
</evidence>
<dbReference type="PRINTS" id="PR00320">
    <property type="entry name" value="GPROTEINBRPT"/>
</dbReference>
<comment type="caution">
    <text evidence="6">The sequence shown here is derived from an EMBL/GenBank/DDBJ whole genome shotgun (WGS) entry which is preliminary data.</text>
</comment>
<dbReference type="Pfam" id="PF00400">
    <property type="entry name" value="WD40"/>
    <property type="match status" value="7"/>
</dbReference>
<sequence>MTIPHNPHNDSTDTSGHKIATELEQAASLLPTDYQMPIQEIWATFKSADVFQRSIILQGLLSTCSTSQLSYLSETIQPLLRVDFTKILPSEIIFQILGHLDAQSLCNAAQVNSRWKTFANDDSLWHRMCVQHIDRKCTKCGWGLPLLRKQTRAANKRSREEEPSPSSKRIDRKAWKEVYSERLVVERHWRKNQKTHRIIKGGHGKGITCLQFCESLNLVMTGSHDKTAVVWDLETGEKLRTLNGHVRSVSSLQFDTSKLVTGSMDHTLRVWNYRTGQCIRVLQGHTDGVVHINFDSRILASGSADATIKIWNFQTGECYTLSGHTQRVNHVQIQHNSTMLVSSSDDSTIRIWDLAKRECTRVLEGHRGSVQIAISSMPGFMHRFENQVAKKEEEEKSTDCDSASSSQIVISGSLDNTLKVWSVDSGECYRTLFGHFQGIKSLDYDKLHLVSGSQDGSIKIWDIESGFPMHSIHKHSASVTAVSLSDTKVVSASDDGEIHIWDYGVHA</sequence>
<dbReference type="Gene3D" id="1.20.1280.50">
    <property type="match status" value="1"/>
</dbReference>
<dbReference type="InterPro" id="IPR001810">
    <property type="entry name" value="F-box_dom"/>
</dbReference>
<organism evidence="6 7">
    <name type="scientific">Phycomyces blakesleeanus</name>
    <dbReference type="NCBI Taxonomy" id="4837"/>
    <lineage>
        <taxon>Eukaryota</taxon>
        <taxon>Fungi</taxon>
        <taxon>Fungi incertae sedis</taxon>
        <taxon>Mucoromycota</taxon>
        <taxon>Mucoromycotina</taxon>
        <taxon>Mucoromycetes</taxon>
        <taxon>Mucorales</taxon>
        <taxon>Phycomycetaceae</taxon>
        <taxon>Phycomyces</taxon>
    </lineage>
</organism>
<dbReference type="SUPFAM" id="SSF81383">
    <property type="entry name" value="F-box domain"/>
    <property type="match status" value="1"/>
</dbReference>
<dbReference type="PROSITE" id="PS00678">
    <property type="entry name" value="WD_REPEATS_1"/>
    <property type="match status" value="4"/>
</dbReference>
<feature type="repeat" description="WD" evidence="4">
    <location>
        <begin position="200"/>
        <end position="241"/>
    </location>
</feature>
<feature type="repeat" description="WD" evidence="4">
    <location>
        <begin position="282"/>
        <end position="321"/>
    </location>
</feature>
<keyword evidence="3" id="KW-0833">Ubl conjugation pathway</keyword>
<dbReference type="SUPFAM" id="SSF50998">
    <property type="entry name" value="Quinoprotein alcohol dehydrogenase-like"/>
    <property type="match status" value="1"/>
</dbReference>
<keyword evidence="2" id="KW-0677">Repeat</keyword>
<dbReference type="PROSITE" id="PS50294">
    <property type="entry name" value="WD_REPEATS_REGION"/>
    <property type="match status" value="6"/>
</dbReference>
<evidence type="ECO:0000256" key="2">
    <source>
        <dbReference type="ARBA" id="ARBA00022737"/>
    </source>
</evidence>
<dbReference type="SMART" id="SM00256">
    <property type="entry name" value="FBOX"/>
    <property type="match status" value="1"/>
</dbReference>
<dbReference type="InterPro" id="IPR001680">
    <property type="entry name" value="WD40_rpt"/>
</dbReference>
<dbReference type="PANTHER" id="PTHR19872:SF9">
    <property type="entry name" value="UBIQUITIN-BINDING SDF UBIQUITIN LIGASE COMPLEX SUBUNIT"/>
    <property type="match status" value="1"/>
</dbReference>
<dbReference type="InterPro" id="IPR051075">
    <property type="entry name" value="SCF_subunit_WD-repeat"/>
</dbReference>
<keyword evidence="1 4" id="KW-0853">WD repeat</keyword>
<feature type="repeat" description="WD" evidence="4">
    <location>
        <begin position="405"/>
        <end position="431"/>
    </location>
</feature>
<dbReference type="SMART" id="SM00320">
    <property type="entry name" value="WD40"/>
    <property type="match status" value="7"/>
</dbReference>
<dbReference type="PROSITE" id="PS50181">
    <property type="entry name" value="FBOX"/>
    <property type="match status" value="1"/>
</dbReference>
<feature type="domain" description="F-box" evidence="5">
    <location>
        <begin position="82"/>
        <end position="128"/>
    </location>
</feature>
<dbReference type="CDD" id="cd00200">
    <property type="entry name" value="WD40"/>
    <property type="match status" value="1"/>
</dbReference>
<evidence type="ECO:0000256" key="4">
    <source>
        <dbReference type="PROSITE-ProRule" id="PRU00221"/>
    </source>
</evidence>
<evidence type="ECO:0000256" key="3">
    <source>
        <dbReference type="ARBA" id="ARBA00022786"/>
    </source>
</evidence>
<dbReference type="InterPro" id="IPR019775">
    <property type="entry name" value="WD40_repeat_CS"/>
</dbReference>
<dbReference type="PANTHER" id="PTHR19872">
    <property type="entry name" value="UBIQUITIN LIGASE SPECIFICITY FACTOR/HREP PROTEIN"/>
    <property type="match status" value="1"/>
</dbReference>
<protein>
    <submittedName>
        <fullName evidence="6">Quinon protein alcohol dehydrogenase-like superfamily</fullName>
    </submittedName>
</protein>
<evidence type="ECO:0000313" key="7">
    <source>
        <dbReference type="Proteomes" id="UP001448207"/>
    </source>
</evidence>
<feature type="repeat" description="WD" evidence="4">
    <location>
        <begin position="321"/>
        <end position="362"/>
    </location>
</feature>
<gene>
    <name evidence="6" type="ORF">J3Q64DRAFT_1407954</name>
</gene>
<dbReference type="InterPro" id="IPR020472">
    <property type="entry name" value="WD40_PAC1"/>
</dbReference>
<dbReference type="InterPro" id="IPR011047">
    <property type="entry name" value="Quinoprotein_ADH-like_sf"/>
</dbReference>
<dbReference type="PROSITE" id="PS50082">
    <property type="entry name" value="WD_REPEATS_2"/>
    <property type="match status" value="7"/>
</dbReference>
<dbReference type="InterPro" id="IPR015943">
    <property type="entry name" value="WD40/YVTN_repeat-like_dom_sf"/>
</dbReference>
<feature type="repeat" description="WD" evidence="4">
    <location>
        <begin position="472"/>
        <end position="507"/>
    </location>
</feature>
<dbReference type="CDD" id="cd22147">
    <property type="entry name" value="F-box_SpPof1-like"/>
    <property type="match status" value="1"/>
</dbReference>
<dbReference type="Pfam" id="PF12937">
    <property type="entry name" value="F-box-like"/>
    <property type="match status" value="1"/>
</dbReference>
<dbReference type="Proteomes" id="UP001448207">
    <property type="component" value="Unassembled WGS sequence"/>
</dbReference>
<evidence type="ECO:0000259" key="5">
    <source>
        <dbReference type="PROSITE" id="PS50181"/>
    </source>
</evidence>
<feature type="repeat" description="WD" evidence="4">
    <location>
        <begin position="242"/>
        <end position="281"/>
    </location>
</feature>
<name>A0ABR3B7A3_PHYBL</name>
<accession>A0ABR3B7A3</accession>
<proteinExistence type="predicted"/>
<keyword evidence="7" id="KW-1185">Reference proteome</keyword>